<evidence type="ECO:0000259" key="1">
    <source>
        <dbReference type="Pfam" id="PF01833"/>
    </source>
</evidence>
<dbReference type="Proteomes" id="UP001244640">
    <property type="component" value="Unassembled WGS sequence"/>
</dbReference>
<feature type="domain" description="IPT/TIG" evidence="1">
    <location>
        <begin position="298"/>
        <end position="373"/>
    </location>
</feature>
<dbReference type="Pfam" id="PF01833">
    <property type="entry name" value="TIG"/>
    <property type="match status" value="3"/>
</dbReference>
<evidence type="ECO:0000313" key="2">
    <source>
        <dbReference type="EMBL" id="MDQ1152339.1"/>
    </source>
</evidence>
<gene>
    <name evidence="2" type="ORF">QE382_004323</name>
</gene>
<dbReference type="EMBL" id="JAUTBA010000001">
    <property type="protein sequence ID" value="MDQ1152339.1"/>
    <property type="molecule type" value="Genomic_DNA"/>
</dbReference>
<dbReference type="CDD" id="cd00102">
    <property type="entry name" value="IPT"/>
    <property type="match status" value="1"/>
</dbReference>
<keyword evidence="3" id="KW-1185">Reference proteome</keyword>
<accession>A0ABU0UBY8</accession>
<dbReference type="InterPro" id="IPR002909">
    <property type="entry name" value="IPT_dom"/>
</dbReference>
<comment type="caution">
    <text evidence="2">The sequence shown here is derived from an EMBL/GenBank/DDBJ whole genome shotgun (WGS) entry which is preliminary data.</text>
</comment>
<dbReference type="RefSeq" id="WP_307187651.1">
    <property type="nucleotide sequence ID" value="NZ_JAUTBA010000001.1"/>
</dbReference>
<reference evidence="2 3" key="1">
    <citation type="submission" date="2023-07" db="EMBL/GenBank/DDBJ databases">
        <title>Functional and genomic diversity of the sorghum phyllosphere microbiome.</title>
        <authorList>
            <person name="Shade A."/>
        </authorList>
    </citation>
    <scope>NUCLEOTIDE SEQUENCE [LARGE SCALE GENOMIC DNA]</scope>
    <source>
        <strain evidence="2 3">SORGH_AS_0892</strain>
    </source>
</reference>
<dbReference type="InterPro" id="IPR014756">
    <property type="entry name" value="Ig_E-set"/>
</dbReference>
<dbReference type="PROSITE" id="PS51257">
    <property type="entry name" value="PROKAR_LIPOPROTEIN"/>
    <property type="match status" value="1"/>
</dbReference>
<dbReference type="SUPFAM" id="SSF81296">
    <property type="entry name" value="E set domains"/>
    <property type="match status" value="4"/>
</dbReference>
<sequence>MKGTKILCIVFILLSGVIFSCKKDDFTPPAVQTLSITALSSTSFEVVGNIAKTGSEETLEYGFIYNSTQEVGENKGIKVSLGKDAKEGEFRKQIRVDSALSNYHNTIWVRSYLRDSKGTVFGAMLNINLPSSSMGDITPKMAMSGDIIKVVGTFFDATINNTVVTIGNVRAKTVSVSSTEISAEVPSGIQASHGNSVNVSIKIGSTPAGNSSLQMLANYKDFSPKSGPVGSELKFTGDNLPDYYGSSNIQVEMGNQPINPTYYYSTVNVPFTAKESSDLAITINGKKKVLGTFTVTPPVISELSPESVYPGQAILIRGTNFPPMSDGGEGRPLVKLGTGSYTDVSFYDRNTYHYTIPDNVSEGDHSLYLKVGPHEVQAPRKLKIMGYSATNFAPKSGSSLQLINITGNFISGTWYTVYFGSIQTGGTATSATNLQVTVPYGMPEGNVKISIEFPNKRVTVPGEFEIVGPSFTSFNPTSAVPGTVLTIKGTGFVQNYDTVVKFGSIAVAPNSVSSNTILVTVPSNVSPGAMKLTVVTAGQSVTHKDNFTLLDK</sequence>
<dbReference type="Gene3D" id="2.60.40.10">
    <property type="entry name" value="Immunoglobulins"/>
    <property type="match status" value="4"/>
</dbReference>
<dbReference type="InterPro" id="IPR013783">
    <property type="entry name" value="Ig-like_fold"/>
</dbReference>
<organism evidence="2 3">
    <name type="scientific">Sphingobacterium zeae</name>
    <dbReference type="NCBI Taxonomy" id="1776859"/>
    <lineage>
        <taxon>Bacteria</taxon>
        <taxon>Pseudomonadati</taxon>
        <taxon>Bacteroidota</taxon>
        <taxon>Sphingobacteriia</taxon>
        <taxon>Sphingobacteriales</taxon>
        <taxon>Sphingobacteriaceae</taxon>
        <taxon>Sphingobacterium</taxon>
    </lineage>
</organism>
<feature type="domain" description="IPT/TIG" evidence="1">
    <location>
        <begin position="136"/>
        <end position="206"/>
    </location>
</feature>
<protein>
    <recommendedName>
        <fullName evidence="1">IPT/TIG domain-containing protein</fullName>
    </recommendedName>
</protein>
<name>A0ABU0UBY8_9SPHI</name>
<feature type="domain" description="IPT/TIG" evidence="1">
    <location>
        <begin position="469"/>
        <end position="547"/>
    </location>
</feature>
<evidence type="ECO:0000313" key="3">
    <source>
        <dbReference type="Proteomes" id="UP001244640"/>
    </source>
</evidence>
<proteinExistence type="predicted"/>